<protein>
    <recommendedName>
        <fullName evidence="14">sn-1-specific diacylglycerol lipase</fullName>
        <ecNumber evidence="14">3.1.1.116</ecNumber>
    </recommendedName>
</protein>
<evidence type="ECO:0000256" key="14">
    <source>
        <dbReference type="ARBA" id="ARBA00026104"/>
    </source>
</evidence>
<comment type="cofactor">
    <cofactor evidence="1">
        <name>Ca(2+)</name>
        <dbReference type="ChEBI" id="CHEBI:29108"/>
    </cofactor>
</comment>
<feature type="domain" description="Fungal lipase-type" evidence="16">
    <location>
        <begin position="144"/>
        <end position="269"/>
    </location>
</feature>
<evidence type="ECO:0000256" key="3">
    <source>
        <dbReference type="ARBA" id="ARBA00022475"/>
    </source>
</evidence>
<keyword evidence="6" id="KW-0479">Metal-binding</keyword>
<feature type="compositionally biased region" description="Polar residues" evidence="15">
    <location>
        <begin position="482"/>
        <end position="499"/>
    </location>
</feature>
<proteinExistence type="predicted"/>
<feature type="compositionally biased region" description="Acidic residues" evidence="15">
    <location>
        <begin position="20"/>
        <end position="33"/>
    </location>
</feature>
<keyword evidence="4" id="KW-0597">Phosphoprotein</keyword>
<feature type="compositionally biased region" description="Acidic residues" evidence="15">
    <location>
        <begin position="414"/>
        <end position="423"/>
    </location>
</feature>
<dbReference type="InterPro" id="IPR052214">
    <property type="entry name" value="DAG_Lipase-Related"/>
</dbReference>
<dbReference type="PANTHER" id="PTHR45792">
    <property type="entry name" value="DIACYLGLYCEROL LIPASE HOMOLOG-RELATED"/>
    <property type="match status" value="1"/>
</dbReference>
<evidence type="ECO:0000256" key="5">
    <source>
        <dbReference type="ARBA" id="ARBA00022692"/>
    </source>
</evidence>
<dbReference type="PANTHER" id="PTHR45792:SF8">
    <property type="entry name" value="DIACYLGLYCEROL LIPASE-ALPHA"/>
    <property type="match status" value="1"/>
</dbReference>
<gene>
    <name evidence="17" type="ORF">M9Y10_007323</name>
</gene>
<keyword evidence="10" id="KW-1133">Transmembrane helix</keyword>
<feature type="compositionally biased region" description="Polar residues" evidence="15">
    <location>
        <begin position="1"/>
        <end position="11"/>
    </location>
</feature>
<dbReference type="SUPFAM" id="SSF53474">
    <property type="entry name" value="alpha/beta-Hydrolases"/>
    <property type="match status" value="1"/>
</dbReference>
<feature type="compositionally biased region" description="Acidic residues" evidence="15">
    <location>
        <begin position="446"/>
        <end position="477"/>
    </location>
</feature>
<reference evidence="17 18" key="1">
    <citation type="submission" date="2024-04" db="EMBL/GenBank/DDBJ databases">
        <title>Tritrichomonas musculus Genome.</title>
        <authorList>
            <person name="Alves-Ferreira E."/>
            <person name="Grigg M."/>
            <person name="Lorenzi H."/>
            <person name="Galac M."/>
        </authorList>
    </citation>
    <scope>NUCLEOTIDE SEQUENCE [LARGE SCALE GENOMIC DNA]</scope>
    <source>
        <strain evidence="17 18">EAF2021</strain>
    </source>
</reference>
<keyword evidence="11" id="KW-0443">Lipid metabolism</keyword>
<keyword evidence="5" id="KW-0812">Transmembrane</keyword>
<accession>A0ABR2J205</accession>
<keyword evidence="12" id="KW-0472">Membrane</keyword>
<evidence type="ECO:0000313" key="18">
    <source>
        <dbReference type="Proteomes" id="UP001470230"/>
    </source>
</evidence>
<evidence type="ECO:0000259" key="16">
    <source>
        <dbReference type="Pfam" id="PF01764"/>
    </source>
</evidence>
<evidence type="ECO:0000256" key="2">
    <source>
        <dbReference type="ARBA" id="ARBA00004651"/>
    </source>
</evidence>
<keyword evidence="3" id="KW-1003">Cell membrane</keyword>
<evidence type="ECO:0000256" key="9">
    <source>
        <dbReference type="ARBA" id="ARBA00022963"/>
    </source>
</evidence>
<feature type="region of interest" description="Disordered" evidence="15">
    <location>
        <begin position="1"/>
        <end position="39"/>
    </location>
</feature>
<dbReference type="EMBL" id="JAPFFF010000013">
    <property type="protein sequence ID" value="KAK8871589.1"/>
    <property type="molecule type" value="Genomic_DNA"/>
</dbReference>
<evidence type="ECO:0000256" key="7">
    <source>
        <dbReference type="ARBA" id="ARBA00022801"/>
    </source>
</evidence>
<keyword evidence="8" id="KW-0106">Calcium</keyword>
<keyword evidence="7" id="KW-0378">Hydrolase</keyword>
<evidence type="ECO:0000256" key="10">
    <source>
        <dbReference type="ARBA" id="ARBA00022989"/>
    </source>
</evidence>
<evidence type="ECO:0000256" key="4">
    <source>
        <dbReference type="ARBA" id="ARBA00022553"/>
    </source>
</evidence>
<evidence type="ECO:0000256" key="11">
    <source>
        <dbReference type="ARBA" id="ARBA00023098"/>
    </source>
</evidence>
<evidence type="ECO:0000256" key="1">
    <source>
        <dbReference type="ARBA" id="ARBA00001913"/>
    </source>
</evidence>
<feature type="region of interest" description="Disordered" evidence="15">
    <location>
        <begin position="404"/>
        <end position="499"/>
    </location>
</feature>
<evidence type="ECO:0000256" key="12">
    <source>
        <dbReference type="ARBA" id="ARBA00023136"/>
    </source>
</evidence>
<evidence type="ECO:0000313" key="17">
    <source>
        <dbReference type="EMBL" id="KAK8871589.1"/>
    </source>
</evidence>
<dbReference type="EC" id="3.1.1.116" evidence="14"/>
<keyword evidence="18" id="KW-1185">Reference proteome</keyword>
<dbReference type="Gene3D" id="3.40.50.1820">
    <property type="entry name" value="alpha/beta hydrolase"/>
    <property type="match status" value="1"/>
</dbReference>
<sequence length="499" mass="57805">MKLARSNSCRTKTQKKEVDNNNEEGEIEEEDFNDDKNNQNKKIKRSHSVLFDPTTQVNHPLPDIIWKATFHVLPHAPELEASKLTSTQVMDLLHCGLLSSAVYYKNSKKHLPPNLTNIVIESNKSDFYRVPYFVVDSDELDTIFVAFRGSACLKDWHVDFLAAAIQYQRGHVHEGVYFTSLNIFEDIKRQIRELSLKHNKRQIILTGHSLGGAVAGMTAVLFNEEMIDLKVRAVCLAPVASFSQEVWEFSHSYIQSYINYGDLVPFISYYNTYYLPEHSLPKVTYERLNQWCIKKINKHSKRPEFRLLVETYTEPVKVPYKLIPPGDSYIIRINNKAATVEIQAVTAPQIYFGQFLNNLSAMKHKIRLYKHSIIRYTCEFFNQDQKLIEYYNLSKKLRHNRRNNYLRKSKNNDEDQNENENELESNYISDNENNNQDEKAGNNENENNEDESSDVDCDDDSESDCTDSEDDYDDEEYPSNNSQQASKESVTASSSTMKS</sequence>
<dbReference type="Proteomes" id="UP001470230">
    <property type="component" value="Unassembled WGS sequence"/>
</dbReference>
<evidence type="ECO:0000256" key="15">
    <source>
        <dbReference type="SAM" id="MobiDB-lite"/>
    </source>
</evidence>
<evidence type="ECO:0000256" key="6">
    <source>
        <dbReference type="ARBA" id="ARBA00022723"/>
    </source>
</evidence>
<keyword evidence="9" id="KW-0442">Lipid degradation</keyword>
<comment type="subcellular location">
    <subcellularLocation>
        <location evidence="2">Cell membrane</location>
        <topology evidence="2">Multi-pass membrane protein</topology>
    </subcellularLocation>
</comment>
<comment type="catalytic activity">
    <reaction evidence="13">
        <text>a 1,2-diacyl-sn-glycerol + H2O = a 2-acylglycerol + a fatty acid + H(+)</text>
        <dbReference type="Rhea" id="RHEA:33275"/>
        <dbReference type="ChEBI" id="CHEBI:15377"/>
        <dbReference type="ChEBI" id="CHEBI:15378"/>
        <dbReference type="ChEBI" id="CHEBI:17389"/>
        <dbReference type="ChEBI" id="CHEBI:17815"/>
        <dbReference type="ChEBI" id="CHEBI:28868"/>
        <dbReference type="EC" id="3.1.1.116"/>
    </reaction>
    <physiologicalReaction direction="left-to-right" evidence="13">
        <dbReference type="Rhea" id="RHEA:33276"/>
    </physiologicalReaction>
</comment>
<organism evidence="17 18">
    <name type="scientific">Tritrichomonas musculus</name>
    <dbReference type="NCBI Taxonomy" id="1915356"/>
    <lineage>
        <taxon>Eukaryota</taxon>
        <taxon>Metamonada</taxon>
        <taxon>Parabasalia</taxon>
        <taxon>Tritrichomonadida</taxon>
        <taxon>Tritrichomonadidae</taxon>
        <taxon>Tritrichomonas</taxon>
    </lineage>
</organism>
<dbReference type="InterPro" id="IPR029058">
    <property type="entry name" value="AB_hydrolase_fold"/>
</dbReference>
<dbReference type="Pfam" id="PF01764">
    <property type="entry name" value="Lipase_3"/>
    <property type="match status" value="1"/>
</dbReference>
<evidence type="ECO:0000256" key="13">
    <source>
        <dbReference type="ARBA" id="ARBA00024531"/>
    </source>
</evidence>
<evidence type="ECO:0000256" key="8">
    <source>
        <dbReference type="ARBA" id="ARBA00022837"/>
    </source>
</evidence>
<dbReference type="InterPro" id="IPR002921">
    <property type="entry name" value="Fungal_lipase-type"/>
</dbReference>
<comment type="caution">
    <text evidence="17">The sequence shown here is derived from an EMBL/GenBank/DDBJ whole genome shotgun (WGS) entry which is preliminary data.</text>
</comment>
<dbReference type="CDD" id="cd00519">
    <property type="entry name" value="Lipase_3"/>
    <property type="match status" value="1"/>
</dbReference>
<name>A0ABR2J205_9EUKA</name>